<evidence type="ECO:0000256" key="8">
    <source>
        <dbReference type="ARBA" id="ARBA00032573"/>
    </source>
</evidence>
<dbReference type="NCBIfam" id="TIGR00322">
    <property type="entry name" value="diphth2_R"/>
    <property type="match status" value="1"/>
</dbReference>
<dbReference type="STRING" id="5288.A0A5C5FVF3"/>
<comment type="subunit">
    <text evidence="10">Component of the 2-(3-amino-3-carboxypropyl)histidine synthase complex composed of DPH1, DPH2, DPH3 and a NADH-dependent reductase, predominantly CBR1.</text>
</comment>
<evidence type="ECO:0000313" key="15">
    <source>
        <dbReference type="Proteomes" id="UP000311382"/>
    </source>
</evidence>
<comment type="pathway">
    <text evidence="2">Protein modification; peptidyl-diphthamide biosynthesis.</text>
</comment>
<sequence length="580" mass="62692">MSQQAPPSVAPSGEDAILQSIDAQPLPLSDLDSVSLDEAYEVDLSLQEILRGGYSRIALQFADEQLHDAVAVYRALRDRLPQDKELYVLADTTYGSCCVDEVAAQHVDADFVIHYGHTCLSPTARLPVLYVLTKRSIDPDRAARALASTSRDSLAQDPPKAVVLLYDVAYAHKAHLVADALRPLLPDGLPLVLSHLDSRANLRAHAADKGKARADESEHGAADDDDEEEEQETAAGFDLDPAVPAPPTTVPRSAGRYTLPSGVTKDDCALFWLGGESLALSNTLLTHGRCRVWAFDPASLAGDEARLESTRTNRMLMRRYATVEKAKDADVIGILVGTLGVAAYLPLITHLRQLIAARHKKSYTVAVGKLNPAKLANFIEVECFVLVACPENSMVDSKADSSAHAPRAQEFLRPIVTPFELELALTGKAWTGDYLLDFAALLESSTFGQDAGTLASEGGEQDDEDAQDDEDDDDDGERPVFSATTGTYRHPKRYTHKDFSDASALSSAASALSLRSQSSAISRVLGSAAGEYTAEKRTYKGLEPRYGMDEPARVEMGREGGIARGYGYEKGEETGAVREE</sequence>
<dbReference type="GO" id="GO:0051536">
    <property type="term" value="F:iron-sulfur cluster binding"/>
    <property type="evidence" value="ECO:0007669"/>
    <property type="project" value="UniProtKB-KW"/>
</dbReference>
<comment type="caution">
    <text evidence="14">The sequence shown here is derived from an EMBL/GenBank/DDBJ whole genome shotgun (WGS) entry which is preliminary data.</text>
</comment>
<evidence type="ECO:0000256" key="13">
    <source>
        <dbReference type="SAM" id="MobiDB-lite"/>
    </source>
</evidence>
<dbReference type="Gene3D" id="3.40.50.11860">
    <property type="entry name" value="Diphthamide synthesis DPH1/DPH2 domain 3"/>
    <property type="match status" value="1"/>
</dbReference>
<evidence type="ECO:0000256" key="2">
    <source>
        <dbReference type="ARBA" id="ARBA00005156"/>
    </source>
</evidence>
<reference evidence="14 15" key="1">
    <citation type="submission" date="2019-03" db="EMBL/GenBank/DDBJ databases">
        <title>Rhodosporidium diobovatum UCD-FST 08-225 genome sequencing, assembly, and annotation.</title>
        <authorList>
            <person name="Fakankun I.U."/>
            <person name="Fristensky B."/>
            <person name="Levin D.B."/>
        </authorList>
    </citation>
    <scope>NUCLEOTIDE SEQUENCE [LARGE SCALE GENOMIC DNA]</scope>
    <source>
        <strain evidence="14 15">UCD-FST 08-225</strain>
    </source>
</reference>
<feature type="region of interest" description="Disordered" evidence="13">
    <location>
        <begin position="450"/>
        <end position="487"/>
    </location>
</feature>
<dbReference type="GO" id="GO:0017183">
    <property type="term" value="P:protein histidyl modification to diphthamide"/>
    <property type="evidence" value="ECO:0007669"/>
    <property type="project" value="UniProtKB-UniPathway"/>
</dbReference>
<dbReference type="OrthoDB" id="449241at2759"/>
<dbReference type="Pfam" id="PF01866">
    <property type="entry name" value="Diphthamide_syn"/>
    <property type="match status" value="1"/>
</dbReference>
<dbReference type="InterPro" id="IPR042265">
    <property type="entry name" value="DPH1/DPH2_3"/>
</dbReference>
<dbReference type="InterPro" id="IPR016435">
    <property type="entry name" value="DPH1/DPH2"/>
</dbReference>
<evidence type="ECO:0000256" key="5">
    <source>
        <dbReference type="ARBA" id="ARBA00022723"/>
    </source>
</evidence>
<comment type="cofactor">
    <cofactor evidence="1">
        <name>[4Fe-4S] cluster</name>
        <dbReference type="ChEBI" id="CHEBI:49883"/>
    </cofactor>
</comment>
<dbReference type="GO" id="GO:0090560">
    <property type="term" value="F:2-(3-amino-3-carboxypropyl)histidine synthase activity"/>
    <property type="evidence" value="ECO:0007669"/>
    <property type="project" value="InterPro"/>
</dbReference>
<evidence type="ECO:0000256" key="9">
    <source>
        <dbReference type="ARBA" id="ARBA00032791"/>
    </source>
</evidence>
<dbReference type="PANTHER" id="PTHR10762:SF2">
    <property type="entry name" value="2-(3-AMINO-3-CARBOXYPROPYL)HISTIDINE SYNTHASE SUBUNIT 2"/>
    <property type="match status" value="1"/>
</dbReference>
<dbReference type="GO" id="GO:0046872">
    <property type="term" value="F:metal ion binding"/>
    <property type="evidence" value="ECO:0007669"/>
    <property type="project" value="UniProtKB-KW"/>
</dbReference>
<keyword evidence="15" id="KW-1185">Reference proteome</keyword>
<dbReference type="EMBL" id="SOZI01000057">
    <property type="protein sequence ID" value="TNY20818.1"/>
    <property type="molecule type" value="Genomic_DNA"/>
</dbReference>
<dbReference type="InterPro" id="IPR042263">
    <property type="entry name" value="DPH1/DPH2_1"/>
</dbReference>
<dbReference type="SFLD" id="SFLDF00408">
    <property type="entry name" value="Diphthamide_biosynthesis_famil"/>
    <property type="match status" value="1"/>
</dbReference>
<dbReference type="Gene3D" id="3.40.50.11840">
    <property type="entry name" value="Diphthamide synthesis DPH1/DPH2 domain 1"/>
    <property type="match status" value="1"/>
</dbReference>
<dbReference type="Proteomes" id="UP000311382">
    <property type="component" value="Unassembled WGS sequence"/>
</dbReference>
<feature type="compositionally biased region" description="Basic and acidic residues" evidence="13">
    <location>
        <begin position="207"/>
        <end position="222"/>
    </location>
</feature>
<feature type="compositionally biased region" description="Acidic residues" evidence="13">
    <location>
        <begin position="459"/>
        <end position="476"/>
    </location>
</feature>
<organism evidence="14 15">
    <name type="scientific">Rhodotorula diobovata</name>
    <dbReference type="NCBI Taxonomy" id="5288"/>
    <lineage>
        <taxon>Eukaryota</taxon>
        <taxon>Fungi</taxon>
        <taxon>Dikarya</taxon>
        <taxon>Basidiomycota</taxon>
        <taxon>Pucciniomycotina</taxon>
        <taxon>Microbotryomycetes</taxon>
        <taxon>Sporidiobolales</taxon>
        <taxon>Sporidiobolaceae</taxon>
        <taxon>Rhodotorula</taxon>
    </lineage>
</organism>
<feature type="compositionally biased region" description="Acidic residues" evidence="13">
    <location>
        <begin position="223"/>
        <end position="232"/>
    </location>
</feature>
<name>A0A5C5FVF3_9BASI</name>
<evidence type="ECO:0000256" key="12">
    <source>
        <dbReference type="ARBA" id="ARBA00080784"/>
    </source>
</evidence>
<gene>
    <name evidence="14" type="ORF">DMC30DRAFT_451475</name>
</gene>
<keyword evidence="6" id="KW-0408">Iron</keyword>
<comment type="function">
    <text evidence="11">Required for the first step of diphthamide biosynthesis, a post-translational modification of histidine which occurs in elongation factor 2. DPH1 and DPH2 transfer a 3-amino-3-carboxypropyl (ACP) group from S-adenosyl-L-methionine (SAM) to a histidine residue, the reaction is assisted by a reduction system comprising DPH3 and a NADH-dependent reductase, predominantly CBR1. Facilitates the reduction of the catalytic iron-sulfur cluster found in the DPH1 subunit.</text>
</comment>
<keyword evidence="7" id="KW-0411">Iron-sulfur</keyword>
<evidence type="ECO:0000256" key="4">
    <source>
        <dbReference type="ARBA" id="ARBA00021914"/>
    </source>
</evidence>
<evidence type="ECO:0000256" key="11">
    <source>
        <dbReference type="ARBA" id="ARBA00054092"/>
    </source>
</evidence>
<evidence type="ECO:0000256" key="7">
    <source>
        <dbReference type="ARBA" id="ARBA00023014"/>
    </source>
</evidence>
<dbReference type="FunFam" id="3.40.50.11860:FF:000001">
    <property type="entry name" value="2-(3-amino-3-carboxypropyl)histidine synthase subunit 2"/>
    <property type="match status" value="1"/>
</dbReference>
<protein>
    <recommendedName>
        <fullName evidence="4">2-(3-amino-3-carboxypropyl)histidine synthase subunit 2</fullName>
    </recommendedName>
    <alternativeName>
        <fullName evidence="8">Diphthamide biosynthesis protein 2</fullName>
    </alternativeName>
    <alternativeName>
        <fullName evidence="9">Diphtheria toxin resistance protein 2</fullName>
    </alternativeName>
    <alternativeName>
        <fullName evidence="12">S-adenosyl-L-methionine:L-histidine 3-amino-3-carboxypropyltransferase 2</fullName>
    </alternativeName>
</protein>
<comment type="similarity">
    <text evidence="3">Belongs to the DPH1/DPH2 family. DPH2 subfamily.</text>
</comment>
<dbReference type="FunFam" id="3.40.50.11840:FF:000002">
    <property type="entry name" value="2-(3-amino-3-carboxypropyl)histidine synthase subunit 2"/>
    <property type="match status" value="1"/>
</dbReference>
<dbReference type="SFLD" id="SFLDG01121">
    <property type="entry name" value="Diphthamide_biosynthesis"/>
    <property type="match status" value="1"/>
</dbReference>
<evidence type="ECO:0000256" key="3">
    <source>
        <dbReference type="ARBA" id="ARBA00006179"/>
    </source>
</evidence>
<evidence type="ECO:0000313" key="14">
    <source>
        <dbReference type="EMBL" id="TNY20818.1"/>
    </source>
</evidence>
<keyword evidence="5" id="KW-0479">Metal-binding</keyword>
<evidence type="ECO:0000256" key="6">
    <source>
        <dbReference type="ARBA" id="ARBA00023004"/>
    </source>
</evidence>
<evidence type="ECO:0000256" key="1">
    <source>
        <dbReference type="ARBA" id="ARBA00001966"/>
    </source>
</evidence>
<proteinExistence type="inferred from homology"/>
<evidence type="ECO:0000256" key="10">
    <source>
        <dbReference type="ARBA" id="ARBA00034128"/>
    </source>
</evidence>
<dbReference type="AlphaFoldDB" id="A0A5C5FVF3"/>
<feature type="region of interest" description="Disordered" evidence="13">
    <location>
        <begin position="207"/>
        <end position="257"/>
    </location>
</feature>
<dbReference type="UniPathway" id="UPA00559"/>
<dbReference type="PANTHER" id="PTHR10762">
    <property type="entry name" value="DIPHTHAMIDE BIOSYNTHESIS PROTEIN"/>
    <property type="match status" value="1"/>
</dbReference>
<dbReference type="SFLD" id="SFLDS00032">
    <property type="entry name" value="Radical_SAM_3-amino-3-carboxyp"/>
    <property type="match status" value="1"/>
</dbReference>
<accession>A0A5C5FVF3</accession>